<name>W2IA72_PHYNI</name>
<dbReference type="AlphaFoldDB" id="W2IA72"/>
<keyword evidence="1" id="KW-0812">Transmembrane</keyword>
<keyword evidence="1" id="KW-1133">Transmembrane helix</keyword>
<protein>
    <recommendedName>
        <fullName evidence="3">Major facilitator superfamily (MFS) profile domain-containing protein</fullName>
    </recommendedName>
</protein>
<sequence>MFCGMLATRLGNRKLILYGLTGMFISAVGITVSLGASSPALAIVFTACYVTTFGSSLGR</sequence>
<dbReference type="InterPro" id="IPR036259">
    <property type="entry name" value="MFS_trans_sf"/>
</dbReference>
<dbReference type="Gene3D" id="1.20.1250.20">
    <property type="entry name" value="MFS general substrate transporter like domains"/>
    <property type="match status" value="1"/>
</dbReference>
<evidence type="ECO:0000313" key="2">
    <source>
        <dbReference type="EMBL" id="ETL30273.1"/>
    </source>
</evidence>
<dbReference type="SUPFAM" id="SSF103473">
    <property type="entry name" value="MFS general substrate transporter"/>
    <property type="match status" value="1"/>
</dbReference>
<accession>W2IA72</accession>
<reference evidence="2" key="1">
    <citation type="submission" date="2013-11" db="EMBL/GenBank/DDBJ databases">
        <title>The Genome Sequence of Phytophthora parasitica CJ05E6.</title>
        <authorList>
            <consortium name="The Broad Institute Genomics Platform"/>
            <person name="Russ C."/>
            <person name="Tyler B."/>
            <person name="Panabieres F."/>
            <person name="Shan W."/>
            <person name="Tripathy S."/>
            <person name="Grunwald N."/>
            <person name="Machado M."/>
            <person name="Johnson C.S."/>
            <person name="Arredondo F."/>
            <person name="Hong C."/>
            <person name="Coffey M."/>
            <person name="Young S.K."/>
            <person name="Zeng Q."/>
            <person name="Gargeya S."/>
            <person name="Fitzgerald M."/>
            <person name="Abouelleil A."/>
            <person name="Alvarado L."/>
            <person name="Chapman S.B."/>
            <person name="Gainer-Dewar J."/>
            <person name="Goldberg J."/>
            <person name="Griggs A."/>
            <person name="Gujja S."/>
            <person name="Hansen M."/>
            <person name="Howarth C."/>
            <person name="Imamovic A."/>
            <person name="Ireland A."/>
            <person name="Larimer J."/>
            <person name="McCowan C."/>
            <person name="Murphy C."/>
            <person name="Pearson M."/>
            <person name="Poon T.W."/>
            <person name="Priest M."/>
            <person name="Roberts A."/>
            <person name="Saif S."/>
            <person name="Shea T."/>
            <person name="Sykes S."/>
            <person name="Wortman J."/>
            <person name="Nusbaum C."/>
            <person name="Birren B."/>
        </authorList>
    </citation>
    <scope>NUCLEOTIDE SEQUENCE [LARGE SCALE GENOMIC DNA]</scope>
    <source>
        <strain evidence="2">CJ05E6</strain>
    </source>
</reference>
<dbReference type="EMBL" id="KI675318">
    <property type="protein sequence ID" value="ETL30273.1"/>
    <property type="molecule type" value="Genomic_DNA"/>
</dbReference>
<evidence type="ECO:0008006" key="3">
    <source>
        <dbReference type="Google" id="ProtNLM"/>
    </source>
</evidence>
<keyword evidence="1" id="KW-0472">Membrane</keyword>
<gene>
    <name evidence="2" type="ORF">L916_16735</name>
</gene>
<proteinExistence type="predicted"/>
<organism evidence="2">
    <name type="scientific">Phytophthora nicotianae</name>
    <name type="common">Potato buckeye rot agent</name>
    <name type="synonym">Phytophthora parasitica</name>
    <dbReference type="NCBI Taxonomy" id="4792"/>
    <lineage>
        <taxon>Eukaryota</taxon>
        <taxon>Sar</taxon>
        <taxon>Stramenopiles</taxon>
        <taxon>Oomycota</taxon>
        <taxon>Peronosporomycetes</taxon>
        <taxon>Peronosporales</taxon>
        <taxon>Peronosporaceae</taxon>
        <taxon>Phytophthora</taxon>
    </lineage>
</organism>
<dbReference type="Proteomes" id="UP000053864">
    <property type="component" value="Unassembled WGS sequence"/>
</dbReference>
<evidence type="ECO:0000256" key="1">
    <source>
        <dbReference type="SAM" id="Phobius"/>
    </source>
</evidence>
<feature type="transmembrane region" description="Helical" evidence="1">
    <location>
        <begin position="15"/>
        <end position="34"/>
    </location>
</feature>